<feature type="domain" description="Response regulatory" evidence="8">
    <location>
        <begin position="3"/>
        <end position="115"/>
    </location>
</feature>
<dbReference type="CDD" id="cd00383">
    <property type="entry name" value="trans_reg_C"/>
    <property type="match status" value="1"/>
</dbReference>
<dbReference type="RefSeq" id="WP_216517128.1">
    <property type="nucleotide sequence ID" value="NZ_JAHLPM010000003.1"/>
</dbReference>
<dbReference type="PANTHER" id="PTHR43547">
    <property type="entry name" value="TWO-COMPONENT HISTIDINE KINASE"/>
    <property type="match status" value="1"/>
</dbReference>
<evidence type="ECO:0000259" key="7">
    <source>
        <dbReference type="PROSITE" id="PS50109"/>
    </source>
</evidence>
<accession>A0ABS6E369</accession>
<dbReference type="PROSITE" id="PS50109">
    <property type="entry name" value="HIS_KIN"/>
    <property type="match status" value="1"/>
</dbReference>
<evidence type="ECO:0000256" key="1">
    <source>
        <dbReference type="ARBA" id="ARBA00022553"/>
    </source>
</evidence>
<keyword evidence="6" id="KW-1133">Transmembrane helix</keyword>
<dbReference type="Proteomes" id="UP000749471">
    <property type="component" value="Unassembled WGS sequence"/>
</dbReference>
<evidence type="ECO:0000256" key="5">
    <source>
        <dbReference type="SAM" id="Coils"/>
    </source>
</evidence>
<feature type="coiled-coil region" evidence="5">
    <location>
        <begin position="437"/>
        <end position="464"/>
    </location>
</feature>
<evidence type="ECO:0000256" key="4">
    <source>
        <dbReference type="PROSITE-ProRule" id="PRU01091"/>
    </source>
</evidence>
<feature type="DNA-binding region" description="OmpR/PhoB-type" evidence="4">
    <location>
        <begin position="125"/>
        <end position="225"/>
    </location>
</feature>
<dbReference type="CDD" id="cd00082">
    <property type="entry name" value="HisKA"/>
    <property type="match status" value="1"/>
</dbReference>
<dbReference type="Pfam" id="PF00486">
    <property type="entry name" value="Trans_reg_C"/>
    <property type="match status" value="1"/>
</dbReference>
<gene>
    <name evidence="10" type="ORF">KQI42_04335</name>
</gene>
<dbReference type="CDD" id="cd00075">
    <property type="entry name" value="HATPase"/>
    <property type="match status" value="1"/>
</dbReference>
<evidence type="ECO:0000259" key="8">
    <source>
        <dbReference type="PROSITE" id="PS50110"/>
    </source>
</evidence>
<dbReference type="PROSITE" id="PS50110">
    <property type="entry name" value="RESPONSE_REGULATORY"/>
    <property type="match status" value="1"/>
</dbReference>
<dbReference type="PROSITE" id="PS51755">
    <property type="entry name" value="OMPR_PHOB"/>
    <property type="match status" value="1"/>
</dbReference>
<dbReference type="SMART" id="SM00862">
    <property type="entry name" value="Trans_reg_C"/>
    <property type="match status" value="1"/>
</dbReference>
<keyword evidence="1 3" id="KW-0597">Phosphoprotein</keyword>
<feature type="modified residue" description="4-aspartylphosphate" evidence="3">
    <location>
        <position position="51"/>
    </location>
</feature>
<feature type="domain" description="OmpR/PhoB-type" evidence="9">
    <location>
        <begin position="125"/>
        <end position="225"/>
    </location>
</feature>
<dbReference type="Pfam" id="PF00072">
    <property type="entry name" value="Response_reg"/>
    <property type="match status" value="1"/>
</dbReference>
<keyword evidence="2 4" id="KW-0238">DNA-binding</keyword>
<dbReference type="SMART" id="SM00387">
    <property type="entry name" value="HATPase_c"/>
    <property type="match status" value="1"/>
</dbReference>
<feature type="transmembrane region" description="Helical" evidence="6">
    <location>
        <begin position="234"/>
        <end position="259"/>
    </location>
</feature>
<protein>
    <submittedName>
        <fullName evidence="10">Winged helix-turn-helix domain-containing protein</fullName>
    </submittedName>
</protein>
<feature type="domain" description="Histidine kinase" evidence="7">
    <location>
        <begin position="412"/>
        <end position="620"/>
    </location>
</feature>
<keyword evidence="5" id="KW-0175">Coiled coil</keyword>
<keyword evidence="11" id="KW-1185">Reference proteome</keyword>
<dbReference type="SMART" id="SM00388">
    <property type="entry name" value="HisKA"/>
    <property type="match status" value="1"/>
</dbReference>
<dbReference type="CDD" id="cd17574">
    <property type="entry name" value="REC_OmpR"/>
    <property type="match status" value="1"/>
</dbReference>
<dbReference type="Pfam" id="PF02518">
    <property type="entry name" value="HATPase_c"/>
    <property type="match status" value="1"/>
</dbReference>
<dbReference type="EMBL" id="JAHLPM010000003">
    <property type="protein sequence ID" value="MBU5437224.1"/>
    <property type="molecule type" value="Genomic_DNA"/>
</dbReference>
<name>A0ABS6E369_9FIRM</name>
<dbReference type="InterPro" id="IPR003594">
    <property type="entry name" value="HATPase_dom"/>
</dbReference>
<keyword evidence="6" id="KW-0812">Transmembrane</keyword>
<sequence>MKKILLIEDDENISFGIKTYLEKKDFKVEIGDNLAKGKEKFNLSYDLIIVDMNLPDGTGYEFFSFVKSKDDIPIIFLTVIDEEEEIVKGLNLGADDYITKPFKLSILESRINTVLRRVKRDSTLDDTLFCKDLKLIKSQTKIFKANEEINITGREYKLLEMFMENQNQTLTRRFILERLWDIEGDFVNDNTLTVTIKRLREKIEDNPNKPIIIKTIRGIGYRMENDMSSLSKSLFYKIGLLIFILLLSFTFSILIYNFFENILFEKLATVMGVVSENSKDLEIRAMNQLKSEHSKYMSTGKKTLSRYGYNEGGFIFLKNKKKVIYISFLFSILITFIFYSNMSISSKNKKKNIEKLKDYLERINKGDYSLSLNIDEDFAILSDELYKTVVTLRELKERAIEDKINLKDNMADISHQLKTPITSINIMSELMESSNTKDENQEYINRLNKQIKRLETLTNSLLTMSKLDANTIEFKEDIIDIKNIIDLAIEPIMFLVEKKNIKLNIVGEHTTIRGDIYWLGEAFLNIIKNSVEHLEYSGEINIYFDSNPIFTEVKIEDNGSGFLKEDLPYIFKRFYKGKNANKDSVGIGLSMARTIIEKHNGEIIVENRREGGARFKVKFY</sequence>
<feature type="transmembrane region" description="Helical" evidence="6">
    <location>
        <begin position="323"/>
        <end position="342"/>
    </location>
</feature>
<dbReference type="InterPro" id="IPR005467">
    <property type="entry name" value="His_kinase_dom"/>
</dbReference>
<evidence type="ECO:0000256" key="3">
    <source>
        <dbReference type="PROSITE-ProRule" id="PRU00169"/>
    </source>
</evidence>
<organism evidence="10 11">
    <name type="scientific">Tissierella simiarum</name>
    <dbReference type="NCBI Taxonomy" id="2841534"/>
    <lineage>
        <taxon>Bacteria</taxon>
        <taxon>Bacillati</taxon>
        <taxon>Bacillota</taxon>
        <taxon>Tissierellia</taxon>
        <taxon>Tissierellales</taxon>
        <taxon>Tissierellaceae</taxon>
        <taxon>Tissierella</taxon>
    </lineage>
</organism>
<evidence type="ECO:0000256" key="6">
    <source>
        <dbReference type="SAM" id="Phobius"/>
    </source>
</evidence>
<keyword evidence="6" id="KW-0472">Membrane</keyword>
<comment type="caution">
    <text evidence="10">The sequence shown here is derived from an EMBL/GenBank/DDBJ whole genome shotgun (WGS) entry which is preliminary data.</text>
</comment>
<evidence type="ECO:0000256" key="2">
    <source>
        <dbReference type="ARBA" id="ARBA00023125"/>
    </source>
</evidence>
<reference evidence="10 11" key="1">
    <citation type="submission" date="2021-06" db="EMBL/GenBank/DDBJ databases">
        <authorList>
            <person name="Sun Q."/>
            <person name="Li D."/>
        </authorList>
    </citation>
    <scope>NUCLEOTIDE SEQUENCE [LARGE SCALE GENOMIC DNA]</scope>
    <source>
        <strain evidence="10 11">MSJ-40</strain>
    </source>
</reference>
<dbReference type="InterPro" id="IPR003661">
    <property type="entry name" value="HisK_dim/P_dom"/>
</dbReference>
<dbReference type="SMART" id="SM00448">
    <property type="entry name" value="REC"/>
    <property type="match status" value="1"/>
</dbReference>
<proteinExistence type="predicted"/>
<dbReference type="PANTHER" id="PTHR43547:SF2">
    <property type="entry name" value="HYBRID SIGNAL TRANSDUCTION HISTIDINE KINASE C"/>
    <property type="match status" value="1"/>
</dbReference>
<dbReference type="Pfam" id="PF00512">
    <property type="entry name" value="HisKA"/>
    <property type="match status" value="1"/>
</dbReference>
<dbReference type="InterPro" id="IPR001789">
    <property type="entry name" value="Sig_transdc_resp-reg_receiver"/>
</dbReference>
<evidence type="ECO:0000313" key="10">
    <source>
        <dbReference type="EMBL" id="MBU5437224.1"/>
    </source>
</evidence>
<dbReference type="InterPro" id="IPR001867">
    <property type="entry name" value="OmpR/PhoB-type_DNA-bd"/>
</dbReference>
<evidence type="ECO:0000313" key="11">
    <source>
        <dbReference type="Proteomes" id="UP000749471"/>
    </source>
</evidence>
<evidence type="ECO:0000259" key="9">
    <source>
        <dbReference type="PROSITE" id="PS51755"/>
    </source>
</evidence>